<accession>A0A9W9Z987</accession>
<reference evidence="4" key="1">
    <citation type="submission" date="2023-01" db="EMBL/GenBank/DDBJ databases">
        <title>Genome assembly of the deep-sea coral Lophelia pertusa.</title>
        <authorList>
            <person name="Herrera S."/>
            <person name="Cordes E."/>
        </authorList>
    </citation>
    <scope>NUCLEOTIDE SEQUENCE</scope>
    <source>
        <strain evidence="4">USNM1676648</strain>
        <tissue evidence="4">Polyp</tissue>
    </source>
</reference>
<dbReference type="InterPro" id="IPR029132">
    <property type="entry name" value="CBAH/NAAA_C"/>
</dbReference>
<comment type="similarity">
    <text evidence="1">Belongs to the peptidase C59 family.</text>
</comment>
<dbReference type="PANTHER" id="PTHR35527:SF2">
    <property type="entry name" value="HYDROLASE"/>
    <property type="match status" value="1"/>
</dbReference>
<dbReference type="InterPro" id="IPR052193">
    <property type="entry name" value="Peptidase_C59"/>
</dbReference>
<evidence type="ECO:0000256" key="1">
    <source>
        <dbReference type="ARBA" id="ARBA00006625"/>
    </source>
</evidence>
<evidence type="ECO:0000313" key="5">
    <source>
        <dbReference type="Proteomes" id="UP001163046"/>
    </source>
</evidence>
<dbReference type="EMBL" id="MU826377">
    <property type="protein sequence ID" value="KAJ7377521.1"/>
    <property type="molecule type" value="Genomic_DNA"/>
</dbReference>
<name>A0A9W9Z987_9CNID</name>
<dbReference type="SUPFAM" id="SSF56235">
    <property type="entry name" value="N-terminal nucleophile aminohydrolases (Ntn hydrolases)"/>
    <property type="match status" value="1"/>
</dbReference>
<evidence type="ECO:0000259" key="3">
    <source>
        <dbReference type="Pfam" id="PF02275"/>
    </source>
</evidence>
<dbReference type="AlphaFoldDB" id="A0A9W9Z987"/>
<dbReference type="PANTHER" id="PTHR35527">
    <property type="entry name" value="CHOLOYLGLYCINE HYDROLASE"/>
    <property type="match status" value="1"/>
</dbReference>
<keyword evidence="5" id="KW-1185">Reference proteome</keyword>
<dbReference type="Pfam" id="PF02275">
    <property type="entry name" value="CBAH"/>
    <property type="match status" value="1"/>
</dbReference>
<dbReference type="Gene3D" id="3.60.60.10">
    <property type="entry name" value="Penicillin V Acylase, Chain A"/>
    <property type="match status" value="1"/>
</dbReference>
<protein>
    <recommendedName>
        <fullName evidence="3">Choloylglycine hydrolase/NAAA C-terminal domain-containing protein</fullName>
    </recommendedName>
</protein>
<dbReference type="OrthoDB" id="63199at2759"/>
<dbReference type="Proteomes" id="UP001163046">
    <property type="component" value="Unassembled WGS sequence"/>
</dbReference>
<dbReference type="InterPro" id="IPR029055">
    <property type="entry name" value="Ntn_hydrolases_N"/>
</dbReference>
<comment type="caution">
    <text evidence="4">The sequence shown here is derived from an EMBL/GenBank/DDBJ whole genome shotgun (WGS) entry which is preliminary data.</text>
</comment>
<evidence type="ECO:0000256" key="2">
    <source>
        <dbReference type="ARBA" id="ARBA00022801"/>
    </source>
</evidence>
<proteinExistence type="inferred from homology"/>
<sequence length="338" mass="37415">MEFNIDAGSNLIVEPKQYSHTAIPKSECILQSPMKWQNKYSISYLDVLDSPIAVDGLNDAGLSVGALMFPGFAQFQEVPSEKCGMAVSSFQFPLWILGNFGTAQELRDALKKDSFPLVWGATLPISENPFELHYSIIDVTGDGLIIEFTKQGRNEYNNTLGVLTNSPPYDFHMTNIRNYIQLSKFAHDPLNLGPMQFDAIGQGSGLLGVPGDFTPPSRFVRTAAIVHFANEVQTSKEAVMLGFHVLNTVDIPRGVASSSHPLPFSKTYLADYTLWVVVKDLTTKSLYFRDYNDLTIRVLHMAEVKTEGKRLKMKVGNSIGGFVDITDDLTPVNGHTEL</sequence>
<dbReference type="GO" id="GO:0016787">
    <property type="term" value="F:hydrolase activity"/>
    <property type="evidence" value="ECO:0007669"/>
    <property type="project" value="UniProtKB-KW"/>
</dbReference>
<evidence type="ECO:0000313" key="4">
    <source>
        <dbReference type="EMBL" id="KAJ7377521.1"/>
    </source>
</evidence>
<organism evidence="4 5">
    <name type="scientific">Desmophyllum pertusum</name>
    <dbReference type="NCBI Taxonomy" id="174260"/>
    <lineage>
        <taxon>Eukaryota</taxon>
        <taxon>Metazoa</taxon>
        <taxon>Cnidaria</taxon>
        <taxon>Anthozoa</taxon>
        <taxon>Hexacorallia</taxon>
        <taxon>Scleractinia</taxon>
        <taxon>Caryophylliina</taxon>
        <taxon>Caryophylliidae</taxon>
        <taxon>Desmophyllum</taxon>
    </lineage>
</organism>
<feature type="domain" description="Choloylglycine hydrolase/NAAA C-terminal" evidence="3">
    <location>
        <begin position="1"/>
        <end position="305"/>
    </location>
</feature>
<gene>
    <name evidence="4" type="ORF">OS493_028504</name>
</gene>
<keyword evidence="2" id="KW-0378">Hydrolase</keyword>